<evidence type="ECO:0000256" key="6">
    <source>
        <dbReference type="ARBA" id="ARBA00023288"/>
    </source>
</evidence>
<dbReference type="InterPro" id="IPR050330">
    <property type="entry name" value="Bact_OuterMem_StrucFunc"/>
</dbReference>
<comment type="subcellular location">
    <subcellularLocation>
        <location evidence="8">Cell outer membrane</location>
        <topology evidence="8">Lipid-anchor</topology>
    </subcellularLocation>
</comment>
<dbReference type="PROSITE" id="PS51123">
    <property type="entry name" value="OMPA_2"/>
    <property type="match status" value="1"/>
</dbReference>
<dbReference type="PANTHER" id="PTHR30329">
    <property type="entry name" value="STATOR ELEMENT OF FLAGELLAR MOTOR COMPLEX"/>
    <property type="match status" value="1"/>
</dbReference>
<evidence type="ECO:0000256" key="1">
    <source>
        <dbReference type="ARBA" id="ARBA00022618"/>
    </source>
</evidence>
<comment type="caution">
    <text evidence="11">The sequence shown here is derived from an EMBL/GenBank/DDBJ whole genome shotgun (WGS) entry which is preliminary data.</text>
</comment>
<dbReference type="CDD" id="cd07185">
    <property type="entry name" value="OmpA_C-like"/>
    <property type="match status" value="1"/>
</dbReference>
<feature type="signal peptide" evidence="9">
    <location>
        <begin position="1"/>
        <end position="24"/>
    </location>
</feature>
<feature type="chain" id="PRO_5046782921" description="Peptidoglycan-associated lipoprotein" evidence="9">
    <location>
        <begin position="25"/>
        <end position="179"/>
    </location>
</feature>
<dbReference type="InterPro" id="IPR014169">
    <property type="entry name" value="Pal_lipo_C"/>
</dbReference>
<keyword evidence="6 8" id="KW-0449">Lipoprotein</keyword>
<gene>
    <name evidence="8 11" type="primary">pal</name>
    <name evidence="11" type="ORF">PUT78_04455</name>
</gene>
<dbReference type="NCBIfam" id="TIGR02802">
    <property type="entry name" value="Pal_lipo"/>
    <property type="match status" value="1"/>
</dbReference>
<dbReference type="EMBL" id="JAQZSM010000003">
    <property type="protein sequence ID" value="MDD7970342.1"/>
    <property type="molecule type" value="Genomic_DNA"/>
</dbReference>
<reference evidence="11" key="1">
    <citation type="submission" date="2023-02" db="EMBL/GenBank/DDBJ databases">
        <title>Description of Roseinatronobacter alkalisoli sp. nov., an alkaliphilic bacerium isolated from soda soil.</title>
        <authorList>
            <person name="Wei W."/>
        </authorList>
    </citation>
    <scope>NUCLEOTIDE SEQUENCE</scope>
    <source>
        <strain evidence="11">HJB301</strain>
    </source>
</reference>
<evidence type="ECO:0000256" key="9">
    <source>
        <dbReference type="SAM" id="SignalP"/>
    </source>
</evidence>
<feature type="domain" description="OmpA-like" evidence="10">
    <location>
        <begin position="60"/>
        <end position="177"/>
    </location>
</feature>
<keyword evidence="7 8" id="KW-0131">Cell cycle</keyword>
<dbReference type="Pfam" id="PF00691">
    <property type="entry name" value="OmpA"/>
    <property type="match status" value="1"/>
</dbReference>
<proteinExistence type="inferred from homology"/>
<evidence type="ECO:0000259" key="10">
    <source>
        <dbReference type="PROSITE" id="PS51123"/>
    </source>
</evidence>
<evidence type="ECO:0000256" key="7">
    <source>
        <dbReference type="ARBA" id="ARBA00023306"/>
    </source>
</evidence>
<dbReference type="InterPro" id="IPR039001">
    <property type="entry name" value="Pal"/>
</dbReference>
<keyword evidence="1 8" id="KW-0132">Cell division</keyword>
<dbReference type="PANTHER" id="PTHR30329:SF21">
    <property type="entry name" value="LIPOPROTEIN YIAD-RELATED"/>
    <property type="match status" value="1"/>
</dbReference>
<evidence type="ECO:0000256" key="3">
    <source>
        <dbReference type="ARBA" id="ARBA00023136"/>
    </source>
</evidence>
<comment type="function">
    <text evidence="8">Part of the Tol-Pal system, which plays a role in outer membrane invagination during cell division and is important for maintaining outer membrane integrity.</text>
</comment>
<name>A0ABT5T5G4_9RHOB</name>
<keyword evidence="5 8" id="KW-0998">Cell outer membrane</keyword>
<comment type="similarity">
    <text evidence="8">Belongs to the Pal lipoprotein family.</text>
</comment>
<dbReference type="HAMAP" id="MF_02204">
    <property type="entry name" value="Pal"/>
    <property type="match status" value="1"/>
</dbReference>
<sequence length="179" mass="18982">MNLTTKSLLLLGALALAACNNPRAGGTFGGGGADGFGNDSGYGTGISTGELGDPNDPRSIAHFNQRIGDRVFFTVDSSSLTTEGRETLNAQARWLNSNPQYAIIVEGHADERGTREYNVALGERRANAVLQYLVSQGVSAGRMRTVSYGKERPVEACAAQRCWDINRRSVTVISGGLTG</sequence>
<dbReference type="PROSITE" id="PS51257">
    <property type="entry name" value="PROKAR_LIPOPROTEIN"/>
    <property type="match status" value="1"/>
</dbReference>
<evidence type="ECO:0000313" key="12">
    <source>
        <dbReference type="Proteomes" id="UP001431784"/>
    </source>
</evidence>
<evidence type="ECO:0000256" key="8">
    <source>
        <dbReference type="HAMAP-Rule" id="MF_02204"/>
    </source>
</evidence>
<dbReference type="InterPro" id="IPR036737">
    <property type="entry name" value="OmpA-like_sf"/>
</dbReference>
<dbReference type="InterPro" id="IPR006665">
    <property type="entry name" value="OmpA-like"/>
</dbReference>
<keyword evidence="3 8" id="KW-0472">Membrane</keyword>
<dbReference type="PROSITE" id="PS01068">
    <property type="entry name" value="OMPA_1"/>
    <property type="match status" value="1"/>
</dbReference>
<dbReference type="InterPro" id="IPR006690">
    <property type="entry name" value="OMPA-like_CS"/>
</dbReference>
<evidence type="ECO:0000256" key="4">
    <source>
        <dbReference type="ARBA" id="ARBA00023139"/>
    </source>
</evidence>
<protein>
    <recommendedName>
        <fullName evidence="8">Peptidoglycan-associated lipoprotein</fullName>
        <shortName evidence="8">PAL</shortName>
    </recommendedName>
</protein>
<keyword evidence="4 8" id="KW-0564">Palmitate</keyword>
<dbReference type="InterPro" id="IPR006664">
    <property type="entry name" value="OMP_bac"/>
</dbReference>
<evidence type="ECO:0000256" key="5">
    <source>
        <dbReference type="ARBA" id="ARBA00023237"/>
    </source>
</evidence>
<accession>A0ABT5T5G4</accession>
<dbReference type="Gene3D" id="3.30.1330.60">
    <property type="entry name" value="OmpA-like domain"/>
    <property type="match status" value="1"/>
</dbReference>
<evidence type="ECO:0000256" key="2">
    <source>
        <dbReference type="ARBA" id="ARBA00022729"/>
    </source>
</evidence>
<evidence type="ECO:0000313" key="11">
    <source>
        <dbReference type="EMBL" id="MDD7970342.1"/>
    </source>
</evidence>
<comment type="subunit">
    <text evidence="8">The Tol-Pal system is composed of five core proteins: the inner membrane proteins TolA, TolQ and TolR, the periplasmic protein TolB and the outer membrane protein Pal. They form a network linking the inner and outer membranes and the peptidoglycan layer.</text>
</comment>
<organism evidence="11 12">
    <name type="scientific">Roseinatronobacter alkalisoli</name>
    <dbReference type="NCBI Taxonomy" id="3028235"/>
    <lineage>
        <taxon>Bacteria</taxon>
        <taxon>Pseudomonadati</taxon>
        <taxon>Pseudomonadota</taxon>
        <taxon>Alphaproteobacteria</taxon>
        <taxon>Rhodobacterales</taxon>
        <taxon>Paracoccaceae</taxon>
        <taxon>Roseinatronobacter</taxon>
    </lineage>
</organism>
<keyword evidence="12" id="KW-1185">Reference proteome</keyword>
<dbReference type="RefSeq" id="WP_274350962.1">
    <property type="nucleotide sequence ID" value="NZ_JAQZSM010000003.1"/>
</dbReference>
<dbReference type="SUPFAM" id="SSF103088">
    <property type="entry name" value="OmpA-like"/>
    <property type="match status" value="1"/>
</dbReference>
<dbReference type="Proteomes" id="UP001431784">
    <property type="component" value="Unassembled WGS sequence"/>
</dbReference>
<dbReference type="PRINTS" id="PR01021">
    <property type="entry name" value="OMPADOMAIN"/>
</dbReference>
<keyword evidence="2 8" id="KW-0732">Signal</keyword>